<dbReference type="AlphaFoldDB" id="A0A8W8IED2"/>
<feature type="transmembrane region" description="Helical" evidence="8">
    <location>
        <begin position="222"/>
        <end position="240"/>
    </location>
</feature>
<dbReference type="InterPro" id="IPR004156">
    <property type="entry name" value="OATP"/>
</dbReference>
<dbReference type="InterPro" id="IPR036058">
    <property type="entry name" value="Kazal_dom_sf"/>
</dbReference>
<dbReference type="GO" id="GO:0043252">
    <property type="term" value="P:sodium-independent organic anion transport"/>
    <property type="evidence" value="ECO:0007669"/>
    <property type="project" value="TreeGrafter"/>
</dbReference>
<reference evidence="10" key="1">
    <citation type="submission" date="2022-08" db="UniProtKB">
        <authorList>
            <consortium name="EnsemblMetazoa"/>
        </authorList>
    </citation>
    <scope>IDENTIFICATION</scope>
    <source>
        <strain evidence="10">05x7-T-G4-1.051#20</strain>
    </source>
</reference>
<dbReference type="Pfam" id="PF07648">
    <property type="entry name" value="Kazal_2"/>
    <property type="match status" value="1"/>
</dbReference>
<dbReference type="Pfam" id="PF03137">
    <property type="entry name" value="OATP"/>
    <property type="match status" value="1"/>
</dbReference>
<dbReference type="GO" id="GO:0006811">
    <property type="term" value="P:monoatomic ion transport"/>
    <property type="evidence" value="ECO:0007669"/>
    <property type="project" value="UniProtKB-KW"/>
</dbReference>
<sequence>MMVITLIYYINTKVASQDVYSERAGCSRLHPLHTAYLPLSRGLLDALTKRTSTTMTSRDPDEQCGVPCCRPSVLQRCARIGVFVAFYCPASLCTSAISVYMSSQITTLEKQFGFTSAQSGFLMSCNDIGFLLTTIFVANLARTLHIPRSLFVSTFCFGLSGVFCSLAYFLSPVANTDQPITSNMSSQNTFFNSDDQMCSFANKSSEEGCDPNLAKIGAPTKFTSIAIAIIAVGMTIQGFGKAPRQPFIITYIDDNVPKQKTACFIGVIMAIGIFGPALGFGLGAFFSQTYVTLEDVQMTVRDPRWIGAWWLGFIFFGLLAMVVSIPLMCFPKRMPGSKRKAPPKSKGDKSITSNVKHGFKELVKKLVRILKNARFTLNLAAVCLVLFLVGGFLAFTPKYLETQFFIPAWYANILLGGIVVVSTCLGTFVGGFLTSYKKLHPYTCIKLVGFVNLLSILSHGLGFVLGCDNPQIVGLGNTMLNSTCSSNCNCDSTEYLPVCGSDNRNYLTPCHAGCIDSVMGPEGLMYTNCTCVVGGGSAVPGLCETDCAMLWPFLMVALFSSLFGALCIVPGIMFSVRCVSDEDKSLAVGVSSFMQTTCGWMAGPVVSGKIIDTCCKLWSSGCYGKGACALYDIEDFRFKKYLVEISAKCVVVFLYGACIWVSRNRTDWSIDDDKDKEEKDGLPEKENLMNKSNETKLQFDIGTPIVKVKKPLV</sequence>
<evidence type="ECO:0000259" key="9">
    <source>
        <dbReference type="PROSITE" id="PS51465"/>
    </source>
</evidence>
<keyword evidence="11" id="KW-1185">Reference proteome</keyword>
<dbReference type="PROSITE" id="PS51465">
    <property type="entry name" value="KAZAL_2"/>
    <property type="match status" value="1"/>
</dbReference>
<dbReference type="PANTHER" id="PTHR11388:SF157">
    <property type="entry name" value="SOLUTE CARRIER ORGANIC ANION TRANSPORTER FAMILY MEMBER 2A1-LIKE"/>
    <property type="match status" value="1"/>
</dbReference>
<protein>
    <recommendedName>
        <fullName evidence="8">Solute carrier organic anion transporter family member</fullName>
    </recommendedName>
</protein>
<comment type="similarity">
    <text evidence="2 8">Belongs to the organo anion transporter (TC 2.A.60) family.</text>
</comment>
<keyword evidence="3" id="KW-1003">Cell membrane</keyword>
<evidence type="ECO:0000256" key="6">
    <source>
        <dbReference type="ARBA" id="ARBA00023136"/>
    </source>
</evidence>
<feature type="transmembrane region" description="Helical" evidence="8">
    <location>
        <begin position="306"/>
        <end position="330"/>
    </location>
</feature>
<comment type="caution">
    <text evidence="8">Lacks conserved residue(s) required for the propagation of feature annotation.</text>
</comment>
<dbReference type="CDD" id="cd17336">
    <property type="entry name" value="MFS_SLCO_OATP"/>
    <property type="match status" value="1"/>
</dbReference>
<evidence type="ECO:0000256" key="4">
    <source>
        <dbReference type="ARBA" id="ARBA00022692"/>
    </source>
</evidence>
<feature type="transmembrane region" description="Helical" evidence="8">
    <location>
        <begin position="121"/>
        <end position="138"/>
    </location>
</feature>
<keyword evidence="5 8" id="KW-1133">Transmembrane helix</keyword>
<feature type="transmembrane region" description="Helical" evidence="8">
    <location>
        <begin position="550"/>
        <end position="576"/>
    </location>
</feature>
<evidence type="ECO:0000313" key="10">
    <source>
        <dbReference type="EnsemblMetazoa" id="G13569.1:cds"/>
    </source>
</evidence>
<feature type="domain" description="Kazal-like" evidence="9">
    <location>
        <begin position="478"/>
        <end position="533"/>
    </location>
</feature>
<accession>A0A8W8IED2</accession>
<evidence type="ECO:0000256" key="7">
    <source>
        <dbReference type="ARBA" id="ARBA00023157"/>
    </source>
</evidence>
<proteinExistence type="inferred from homology"/>
<dbReference type="EnsemblMetazoa" id="G13569.1">
    <property type="protein sequence ID" value="G13569.1:cds"/>
    <property type="gene ID" value="G13569"/>
</dbReference>
<dbReference type="GO" id="GO:0016323">
    <property type="term" value="C:basolateral plasma membrane"/>
    <property type="evidence" value="ECO:0007669"/>
    <property type="project" value="TreeGrafter"/>
</dbReference>
<evidence type="ECO:0000256" key="2">
    <source>
        <dbReference type="ARBA" id="ARBA00009657"/>
    </source>
</evidence>
<evidence type="ECO:0000256" key="1">
    <source>
        <dbReference type="ARBA" id="ARBA00004651"/>
    </source>
</evidence>
<organism evidence="10 11">
    <name type="scientific">Magallana gigas</name>
    <name type="common">Pacific oyster</name>
    <name type="synonym">Crassostrea gigas</name>
    <dbReference type="NCBI Taxonomy" id="29159"/>
    <lineage>
        <taxon>Eukaryota</taxon>
        <taxon>Metazoa</taxon>
        <taxon>Spiralia</taxon>
        <taxon>Lophotrochozoa</taxon>
        <taxon>Mollusca</taxon>
        <taxon>Bivalvia</taxon>
        <taxon>Autobranchia</taxon>
        <taxon>Pteriomorphia</taxon>
        <taxon>Ostreida</taxon>
        <taxon>Ostreoidea</taxon>
        <taxon>Ostreidae</taxon>
        <taxon>Magallana</taxon>
    </lineage>
</organism>
<dbReference type="Proteomes" id="UP000005408">
    <property type="component" value="Unassembled WGS sequence"/>
</dbReference>
<evidence type="ECO:0000256" key="3">
    <source>
        <dbReference type="ARBA" id="ARBA00022475"/>
    </source>
</evidence>
<keyword evidence="7" id="KW-1015">Disulfide bond</keyword>
<feature type="transmembrane region" description="Helical" evidence="8">
    <location>
        <begin position="375"/>
        <end position="396"/>
    </location>
</feature>
<feature type="transmembrane region" description="Helical" evidence="8">
    <location>
        <begin position="445"/>
        <end position="465"/>
    </location>
</feature>
<evidence type="ECO:0000313" key="11">
    <source>
        <dbReference type="Proteomes" id="UP000005408"/>
    </source>
</evidence>
<keyword evidence="6 8" id="KW-0472">Membrane</keyword>
<dbReference type="InterPro" id="IPR036259">
    <property type="entry name" value="MFS_trans_sf"/>
</dbReference>
<dbReference type="NCBIfam" id="TIGR00805">
    <property type="entry name" value="oat"/>
    <property type="match status" value="1"/>
</dbReference>
<feature type="transmembrane region" description="Helical" evidence="8">
    <location>
        <begin position="261"/>
        <end position="286"/>
    </location>
</feature>
<feature type="transmembrane region" description="Helical" evidence="8">
    <location>
        <begin position="408"/>
        <end position="433"/>
    </location>
</feature>
<keyword evidence="8" id="KW-0406">Ion transport</keyword>
<comment type="subcellular location">
    <subcellularLocation>
        <location evidence="1 8">Cell membrane</location>
        <topology evidence="1 8">Multi-pass membrane protein</topology>
    </subcellularLocation>
</comment>
<feature type="transmembrane region" description="Helical" evidence="8">
    <location>
        <begin position="80"/>
        <end position="101"/>
    </location>
</feature>
<dbReference type="SUPFAM" id="SSF103473">
    <property type="entry name" value="MFS general substrate transporter"/>
    <property type="match status" value="1"/>
</dbReference>
<name>A0A8W8IED2_MAGGI</name>
<keyword evidence="8" id="KW-0813">Transport</keyword>
<dbReference type="SUPFAM" id="SSF100895">
    <property type="entry name" value="Kazal-type serine protease inhibitors"/>
    <property type="match status" value="1"/>
</dbReference>
<feature type="transmembrane region" description="Helical" evidence="8">
    <location>
        <begin position="150"/>
        <end position="170"/>
    </location>
</feature>
<dbReference type="InterPro" id="IPR002350">
    <property type="entry name" value="Kazal_dom"/>
</dbReference>
<evidence type="ECO:0000256" key="5">
    <source>
        <dbReference type="ARBA" id="ARBA00022989"/>
    </source>
</evidence>
<dbReference type="Gene3D" id="1.20.1250.20">
    <property type="entry name" value="MFS general substrate transporter like domains"/>
    <property type="match status" value="1"/>
</dbReference>
<evidence type="ECO:0000256" key="8">
    <source>
        <dbReference type="RuleBase" id="RU362056"/>
    </source>
</evidence>
<dbReference type="PANTHER" id="PTHR11388">
    <property type="entry name" value="ORGANIC ANION TRANSPORTER"/>
    <property type="match status" value="1"/>
</dbReference>
<dbReference type="GO" id="GO:0015347">
    <property type="term" value="F:sodium-independent organic anion transmembrane transporter activity"/>
    <property type="evidence" value="ECO:0007669"/>
    <property type="project" value="TreeGrafter"/>
</dbReference>
<keyword evidence="4 8" id="KW-0812">Transmembrane</keyword>